<dbReference type="RefSeq" id="WP_113672980.1">
    <property type="nucleotide sequence ID" value="NZ_CAJXUH010000023.1"/>
</dbReference>
<keyword evidence="1" id="KW-1133">Transmembrane helix</keyword>
<feature type="transmembrane region" description="Helical" evidence="1">
    <location>
        <begin position="12"/>
        <end position="33"/>
    </location>
</feature>
<sequence>MHQEITKREKISPLKMLVFIIIGAILLILFNFLGNTLKINTSIIDGLTLIIATILSYIIIKKYITSYKYMLIENEFIIQEITGSKEKILVNINTNQIKKIKPITSSDYANDKKKKYNKRKKLNKNLKNLDIYYCIYEEDDELNLFEIQPSEELIKLLNITK</sequence>
<dbReference type="EMBL" id="CP058561">
    <property type="protein sequence ID" value="QUH29373.1"/>
    <property type="molecule type" value="Genomic_DNA"/>
</dbReference>
<keyword evidence="3" id="KW-1185">Reference proteome</keyword>
<gene>
    <name evidence="2" type="ORF">HYG85_10705</name>
</gene>
<name>A0A8J8MAK6_9FIRM</name>
<evidence type="ECO:0000256" key="1">
    <source>
        <dbReference type="SAM" id="Phobius"/>
    </source>
</evidence>
<organism evidence="2 3">
    <name type="scientific">Vallitalea guaymasensis</name>
    <dbReference type="NCBI Taxonomy" id="1185412"/>
    <lineage>
        <taxon>Bacteria</taxon>
        <taxon>Bacillati</taxon>
        <taxon>Bacillota</taxon>
        <taxon>Clostridia</taxon>
        <taxon>Lachnospirales</taxon>
        <taxon>Vallitaleaceae</taxon>
        <taxon>Vallitalea</taxon>
    </lineage>
</organism>
<keyword evidence="1" id="KW-0812">Transmembrane</keyword>
<dbReference type="AlphaFoldDB" id="A0A8J8MAK6"/>
<dbReference type="Proteomes" id="UP000677305">
    <property type="component" value="Chromosome"/>
</dbReference>
<protein>
    <submittedName>
        <fullName evidence="2">Uncharacterized protein</fullName>
    </submittedName>
</protein>
<evidence type="ECO:0000313" key="2">
    <source>
        <dbReference type="EMBL" id="QUH29373.1"/>
    </source>
</evidence>
<feature type="transmembrane region" description="Helical" evidence="1">
    <location>
        <begin position="39"/>
        <end position="60"/>
    </location>
</feature>
<reference evidence="2 3" key="1">
    <citation type="submission" date="2020-07" db="EMBL/GenBank/DDBJ databases">
        <title>Vallitalea guaymasensis genome.</title>
        <authorList>
            <person name="Postec A."/>
        </authorList>
    </citation>
    <scope>NUCLEOTIDE SEQUENCE [LARGE SCALE GENOMIC DNA]</scope>
    <source>
        <strain evidence="2 3">Ra1766G1</strain>
    </source>
</reference>
<dbReference type="KEGG" id="vgu:HYG85_10705"/>
<accession>A0A8J8MAK6</accession>
<proteinExistence type="predicted"/>
<keyword evidence="1" id="KW-0472">Membrane</keyword>
<dbReference type="OrthoDB" id="1953575at2"/>
<evidence type="ECO:0000313" key="3">
    <source>
        <dbReference type="Proteomes" id="UP000677305"/>
    </source>
</evidence>